<proteinExistence type="inferred from homology"/>
<gene>
    <name evidence="16" type="ORF">VTAP4600_A1827</name>
</gene>
<keyword evidence="13" id="KW-0732">Signal</keyword>
<protein>
    <submittedName>
        <fullName evidence="16">TonB-dependent Receptor Plug domain protein</fullName>
    </submittedName>
</protein>
<evidence type="ECO:0000256" key="6">
    <source>
        <dbReference type="ARBA" id="ARBA00023004"/>
    </source>
</evidence>
<evidence type="ECO:0000256" key="10">
    <source>
        <dbReference type="ARBA" id="ARBA00023237"/>
    </source>
</evidence>
<name>A0A2N8ZD34_9VIBR</name>
<evidence type="ECO:0000256" key="8">
    <source>
        <dbReference type="ARBA" id="ARBA00023077"/>
    </source>
</evidence>
<dbReference type="PANTHER" id="PTHR32552:SF81">
    <property type="entry name" value="TONB-DEPENDENT OUTER MEMBRANE RECEPTOR"/>
    <property type="match status" value="1"/>
</dbReference>
<evidence type="ECO:0000313" key="16">
    <source>
        <dbReference type="EMBL" id="SON49806.1"/>
    </source>
</evidence>
<evidence type="ECO:0000256" key="4">
    <source>
        <dbReference type="ARBA" id="ARBA00022496"/>
    </source>
</evidence>
<evidence type="ECO:0000256" key="9">
    <source>
        <dbReference type="ARBA" id="ARBA00023136"/>
    </source>
</evidence>
<evidence type="ECO:0000256" key="12">
    <source>
        <dbReference type="RuleBase" id="RU003357"/>
    </source>
</evidence>
<dbReference type="Pfam" id="PF00593">
    <property type="entry name" value="TonB_dep_Rec_b-barrel"/>
    <property type="match status" value="1"/>
</dbReference>
<keyword evidence="2 11" id="KW-0813">Transport</keyword>
<keyword evidence="16" id="KW-0675">Receptor</keyword>
<keyword evidence="4" id="KW-0410">Iron transport</keyword>
<feature type="domain" description="TonB-dependent receptor plug" evidence="15">
    <location>
        <begin position="45"/>
        <end position="148"/>
    </location>
</feature>
<evidence type="ECO:0000256" key="3">
    <source>
        <dbReference type="ARBA" id="ARBA00022452"/>
    </source>
</evidence>
<keyword evidence="3 11" id="KW-1134">Transmembrane beta strand</keyword>
<dbReference type="GO" id="GO:0009279">
    <property type="term" value="C:cell outer membrane"/>
    <property type="evidence" value="ECO:0007669"/>
    <property type="project" value="UniProtKB-SubCell"/>
</dbReference>
<dbReference type="Gene3D" id="2.40.170.20">
    <property type="entry name" value="TonB-dependent receptor, beta-barrel domain"/>
    <property type="match status" value="1"/>
</dbReference>
<accession>A0A2N8ZD34</accession>
<comment type="subcellular location">
    <subcellularLocation>
        <location evidence="1 11">Cell outer membrane</location>
        <topology evidence="1 11">Multi-pass membrane protein</topology>
    </subcellularLocation>
</comment>
<keyword evidence="8 12" id="KW-0798">TonB box</keyword>
<dbReference type="CDD" id="cd01347">
    <property type="entry name" value="ligand_gated_channel"/>
    <property type="match status" value="1"/>
</dbReference>
<evidence type="ECO:0000256" key="5">
    <source>
        <dbReference type="ARBA" id="ARBA00022692"/>
    </source>
</evidence>
<dbReference type="Proteomes" id="UP000235828">
    <property type="component" value="Chromosome A"/>
</dbReference>
<dbReference type="InterPro" id="IPR012910">
    <property type="entry name" value="Plug_dom"/>
</dbReference>
<evidence type="ECO:0000259" key="14">
    <source>
        <dbReference type="Pfam" id="PF00593"/>
    </source>
</evidence>
<feature type="chain" id="PRO_5018014236" evidence="13">
    <location>
        <begin position="27"/>
        <end position="654"/>
    </location>
</feature>
<evidence type="ECO:0000256" key="11">
    <source>
        <dbReference type="PROSITE-ProRule" id="PRU01360"/>
    </source>
</evidence>
<dbReference type="PANTHER" id="PTHR32552">
    <property type="entry name" value="FERRICHROME IRON RECEPTOR-RELATED"/>
    <property type="match status" value="1"/>
</dbReference>
<evidence type="ECO:0000313" key="17">
    <source>
        <dbReference type="Proteomes" id="UP000235828"/>
    </source>
</evidence>
<comment type="similarity">
    <text evidence="11 12">Belongs to the TonB-dependent receptor family.</text>
</comment>
<keyword evidence="10 11" id="KW-0998">Cell outer membrane</keyword>
<evidence type="ECO:0000259" key="15">
    <source>
        <dbReference type="Pfam" id="PF07715"/>
    </source>
</evidence>
<evidence type="ECO:0000256" key="2">
    <source>
        <dbReference type="ARBA" id="ARBA00022448"/>
    </source>
</evidence>
<dbReference type="Pfam" id="PF07715">
    <property type="entry name" value="Plug"/>
    <property type="match status" value="1"/>
</dbReference>
<evidence type="ECO:0000256" key="7">
    <source>
        <dbReference type="ARBA" id="ARBA00023065"/>
    </source>
</evidence>
<organism evidence="16 17">
    <name type="scientific">Vibrio tapetis subsp. tapetis</name>
    <dbReference type="NCBI Taxonomy" id="1671868"/>
    <lineage>
        <taxon>Bacteria</taxon>
        <taxon>Pseudomonadati</taxon>
        <taxon>Pseudomonadota</taxon>
        <taxon>Gammaproteobacteria</taxon>
        <taxon>Vibrionales</taxon>
        <taxon>Vibrionaceae</taxon>
        <taxon>Vibrio</taxon>
    </lineage>
</organism>
<keyword evidence="9 11" id="KW-0472">Membrane</keyword>
<dbReference type="InterPro" id="IPR036942">
    <property type="entry name" value="Beta-barrel_TonB_sf"/>
</dbReference>
<dbReference type="InterPro" id="IPR000531">
    <property type="entry name" value="Beta-barrel_TonB"/>
</dbReference>
<dbReference type="RefSeq" id="WP_102522416.1">
    <property type="nucleotide sequence ID" value="NZ_LT960611.1"/>
</dbReference>
<evidence type="ECO:0000256" key="13">
    <source>
        <dbReference type="SAM" id="SignalP"/>
    </source>
</evidence>
<dbReference type="OrthoDB" id="127311at2"/>
<dbReference type="SUPFAM" id="SSF56935">
    <property type="entry name" value="Porins"/>
    <property type="match status" value="1"/>
</dbReference>
<keyword evidence="7" id="KW-0406">Ion transport</keyword>
<dbReference type="EMBL" id="LT960611">
    <property type="protein sequence ID" value="SON49806.1"/>
    <property type="molecule type" value="Genomic_DNA"/>
</dbReference>
<dbReference type="InterPro" id="IPR039426">
    <property type="entry name" value="TonB-dep_rcpt-like"/>
</dbReference>
<sequence>MNKSCVEKTVLASAIFLAMSSFQVFAAEALDVMVIESTKFETPLSQVNNSVLIKTGDELEKAGIYAVKDLEKVFPGLLIQARGNQTYSNTTIRGISSPDYYSPTVSVYVDGILQDNSFISQQLINVKRVELLRGPQGTLYGGNAQGGVINIITQKASPDRQLRTSALYSNLSKQIDAVGSVPVSDALYADVSARYVYDEGNIDHTPSGKKNANNANEKSLKTRLHYMPEDSALSATLSVMADKLDSHEEWYLSEKEHKAGATNTDVPNLTRDVYTYSLNVGYDFGHAKLNSITAFQDRKIDREYAFGRWEEDQNKFTQELRLNTRFNESLSALIGGYFEARDLKVDTGTGINKLDYHTYALFGQGNYQLTDTVDLTLGARASHSKVKSEFGGNTAWYINPSEGELTENMISPKAALGWQALDDTRVYLSLTSGYRPGGYNVIPLSNKDSKGYKAETSLNAELGWRTSLLDEMLDFSGALYWIKTNDVQIYTGVVGSQSLENMGVALSQGLEAELAFYATDDLTIALGGTHGSSTFRSNNAGLSGNKLPYAPDTTVTLGGDYYLPQSWVEGDIFVASQARYTSTIYFDEKNTLSQGGYTLVDLSLNYDYNKDFSVSLFANNLTDKSYVTYAFSYGGTYSNYGTGREVGVKARYDW</sequence>
<keyword evidence="17" id="KW-1185">Reference proteome</keyword>
<feature type="signal peptide" evidence="13">
    <location>
        <begin position="1"/>
        <end position="26"/>
    </location>
</feature>
<keyword evidence="5 11" id="KW-0812">Transmembrane</keyword>
<reference evidence="16 17" key="1">
    <citation type="submission" date="2017-10" db="EMBL/GenBank/DDBJ databases">
        <authorList>
            <person name="Banno H."/>
            <person name="Chua N.-H."/>
        </authorList>
    </citation>
    <scope>NUCLEOTIDE SEQUENCE [LARGE SCALE GENOMIC DNA]</scope>
    <source>
        <strain evidence="16">Vibrio tapetis CECT4600</strain>
    </source>
</reference>
<feature type="domain" description="TonB-dependent receptor-like beta-barrel" evidence="14">
    <location>
        <begin position="270"/>
        <end position="621"/>
    </location>
</feature>
<keyword evidence="6" id="KW-0408">Iron</keyword>
<dbReference type="AlphaFoldDB" id="A0A2N8ZD34"/>
<dbReference type="KEGG" id="vta:A1827"/>
<dbReference type="PROSITE" id="PS52016">
    <property type="entry name" value="TONB_DEPENDENT_REC_3"/>
    <property type="match status" value="1"/>
</dbReference>
<evidence type="ECO:0000256" key="1">
    <source>
        <dbReference type="ARBA" id="ARBA00004571"/>
    </source>
</evidence>
<dbReference type="GO" id="GO:0006826">
    <property type="term" value="P:iron ion transport"/>
    <property type="evidence" value="ECO:0007669"/>
    <property type="project" value="UniProtKB-KW"/>
</dbReference>